<evidence type="ECO:0000313" key="2">
    <source>
        <dbReference type="EMBL" id="BAU02581.1"/>
    </source>
</evidence>
<keyword evidence="1" id="KW-1133">Transmembrane helix</keyword>
<sequence length="84" mass="9593">MTYVPKLVYVPPKGFNLRGQKCLWLFYIDVSTFCFPCKSTIVMSFLIPSLCFQIPSSLKKVFHPIIFCATFAELATIVSEFLSE</sequence>
<dbReference type="EMBL" id="AP015044">
    <property type="protein sequence ID" value="BAU02581.1"/>
    <property type="molecule type" value="Genomic_DNA"/>
</dbReference>
<name>A0A0S3TBY1_PHAAN</name>
<feature type="transmembrane region" description="Helical" evidence="1">
    <location>
        <begin position="61"/>
        <end position="82"/>
    </location>
</feature>
<keyword evidence="1" id="KW-0812">Transmembrane</keyword>
<evidence type="ECO:0000256" key="1">
    <source>
        <dbReference type="SAM" id="Phobius"/>
    </source>
</evidence>
<keyword evidence="1" id="KW-0472">Membrane</keyword>
<dbReference type="Proteomes" id="UP000291084">
    <property type="component" value="Chromosome 11"/>
</dbReference>
<gene>
    <name evidence="2" type="primary">Vigan.11G213300</name>
    <name evidence="2" type="ORF">VIGAN_11213300</name>
</gene>
<feature type="transmembrane region" description="Helical" evidence="1">
    <location>
        <begin position="24"/>
        <end position="49"/>
    </location>
</feature>
<dbReference type="AlphaFoldDB" id="A0A0S3TBY1"/>
<keyword evidence="3" id="KW-1185">Reference proteome</keyword>
<accession>A0A0S3TBY1</accession>
<proteinExistence type="predicted"/>
<protein>
    <submittedName>
        <fullName evidence="2">Uncharacterized protein</fullName>
    </submittedName>
</protein>
<organism evidence="2 3">
    <name type="scientific">Vigna angularis var. angularis</name>
    <dbReference type="NCBI Taxonomy" id="157739"/>
    <lineage>
        <taxon>Eukaryota</taxon>
        <taxon>Viridiplantae</taxon>
        <taxon>Streptophyta</taxon>
        <taxon>Embryophyta</taxon>
        <taxon>Tracheophyta</taxon>
        <taxon>Spermatophyta</taxon>
        <taxon>Magnoliopsida</taxon>
        <taxon>eudicotyledons</taxon>
        <taxon>Gunneridae</taxon>
        <taxon>Pentapetalae</taxon>
        <taxon>rosids</taxon>
        <taxon>fabids</taxon>
        <taxon>Fabales</taxon>
        <taxon>Fabaceae</taxon>
        <taxon>Papilionoideae</taxon>
        <taxon>50 kb inversion clade</taxon>
        <taxon>NPAAA clade</taxon>
        <taxon>indigoferoid/millettioid clade</taxon>
        <taxon>Phaseoleae</taxon>
        <taxon>Vigna</taxon>
    </lineage>
</organism>
<reference evidence="2 3" key="1">
    <citation type="journal article" date="2015" name="Sci. Rep.">
        <title>The power of single molecule real-time sequencing technology in the de novo assembly of a eukaryotic genome.</title>
        <authorList>
            <person name="Sakai H."/>
            <person name="Naito K."/>
            <person name="Ogiso-Tanaka E."/>
            <person name="Takahashi Y."/>
            <person name="Iseki K."/>
            <person name="Muto C."/>
            <person name="Satou K."/>
            <person name="Teruya K."/>
            <person name="Shiroma A."/>
            <person name="Shimoji M."/>
            <person name="Hirano T."/>
            <person name="Itoh T."/>
            <person name="Kaga A."/>
            <person name="Tomooka N."/>
        </authorList>
    </citation>
    <scope>NUCLEOTIDE SEQUENCE [LARGE SCALE GENOMIC DNA]</scope>
    <source>
        <strain evidence="3">cv. Shumari</strain>
    </source>
</reference>
<evidence type="ECO:0000313" key="3">
    <source>
        <dbReference type="Proteomes" id="UP000291084"/>
    </source>
</evidence>